<dbReference type="Pfam" id="PF00849">
    <property type="entry name" value="PseudoU_synth_2"/>
    <property type="match status" value="1"/>
</dbReference>
<dbReference type="Gene3D" id="3.10.290.10">
    <property type="entry name" value="RNA-binding S4 domain"/>
    <property type="match status" value="1"/>
</dbReference>
<dbReference type="Gene3D" id="3.30.2350.10">
    <property type="entry name" value="Pseudouridine synthase"/>
    <property type="match status" value="1"/>
</dbReference>
<dbReference type="InterPro" id="IPR020103">
    <property type="entry name" value="PsdUridine_synth_cat_dom_sf"/>
</dbReference>
<dbReference type="Pfam" id="PF01479">
    <property type="entry name" value="S4"/>
    <property type="match status" value="1"/>
</dbReference>
<dbReference type="GO" id="GO:0009982">
    <property type="term" value="F:pseudouridine synthase activity"/>
    <property type="evidence" value="ECO:0007669"/>
    <property type="project" value="InterPro"/>
</dbReference>
<dbReference type="SUPFAM" id="SSF55120">
    <property type="entry name" value="Pseudouridine synthase"/>
    <property type="match status" value="1"/>
</dbReference>
<reference evidence="4" key="1">
    <citation type="submission" date="2018-05" db="EMBL/GenBank/DDBJ databases">
        <authorList>
            <person name="Lanie J.A."/>
            <person name="Ng W.-L."/>
            <person name="Kazmierczak K.M."/>
            <person name="Andrzejewski T.M."/>
            <person name="Davidsen T.M."/>
            <person name="Wayne K.J."/>
            <person name="Tettelin H."/>
            <person name="Glass J.I."/>
            <person name="Rusch D."/>
            <person name="Podicherti R."/>
            <person name="Tsui H.-C.T."/>
            <person name="Winkler M.E."/>
        </authorList>
    </citation>
    <scope>NUCLEOTIDE SEQUENCE</scope>
</reference>
<dbReference type="SMART" id="SM00363">
    <property type="entry name" value="S4"/>
    <property type="match status" value="1"/>
</dbReference>
<dbReference type="SUPFAM" id="SSF55174">
    <property type="entry name" value="Alpha-L RNA-binding motif"/>
    <property type="match status" value="1"/>
</dbReference>
<feature type="domain" description="RNA-binding S4" evidence="3">
    <location>
        <begin position="17"/>
        <end position="76"/>
    </location>
</feature>
<dbReference type="PANTHER" id="PTHR21600:SF44">
    <property type="entry name" value="RIBOSOMAL LARGE SUBUNIT PSEUDOURIDINE SYNTHASE D"/>
    <property type="match status" value="1"/>
</dbReference>
<dbReference type="GO" id="GO:0003723">
    <property type="term" value="F:RNA binding"/>
    <property type="evidence" value="ECO:0007669"/>
    <property type="project" value="InterPro"/>
</dbReference>
<dbReference type="GO" id="GO:0000455">
    <property type="term" value="P:enzyme-directed rRNA pseudouridine synthesis"/>
    <property type="evidence" value="ECO:0007669"/>
    <property type="project" value="TreeGrafter"/>
</dbReference>
<dbReference type="InterPro" id="IPR036986">
    <property type="entry name" value="S4_RNA-bd_sf"/>
</dbReference>
<protein>
    <recommendedName>
        <fullName evidence="3">RNA-binding S4 domain-containing protein</fullName>
    </recommendedName>
</protein>
<name>A0A382FML9_9ZZZZ</name>
<evidence type="ECO:0000256" key="2">
    <source>
        <dbReference type="ARBA" id="ARBA00023235"/>
    </source>
</evidence>
<accession>A0A382FML9</accession>
<evidence type="ECO:0000313" key="4">
    <source>
        <dbReference type="EMBL" id="SVB63865.1"/>
    </source>
</evidence>
<dbReference type="PROSITE" id="PS01129">
    <property type="entry name" value="PSI_RLU"/>
    <property type="match status" value="1"/>
</dbReference>
<comment type="similarity">
    <text evidence="1">Belongs to the pseudouridine synthase RluA family.</text>
</comment>
<evidence type="ECO:0000256" key="1">
    <source>
        <dbReference type="ARBA" id="ARBA00010876"/>
    </source>
</evidence>
<dbReference type="InterPro" id="IPR006224">
    <property type="entry name" value="PsdUridine_synth_RluA-like_CS"/>
</dbReference>
<dbReference type="CDD" id="cd00165">
    <property type="entry name" value="S4"/>
    <property type="match status" value="1"/>
</dbReference>
<dbReference type="EMBL" id="UINC01050648">
    <property type="protein sequence ID" value="SVB63865.1"/>
    <property type="molecule type" value="Genomic_DNA"/>
</dbReference>
<dbReference type="InterPro" id="IPR006225">
    <property type="entry name" value="PsdUridine_synth_RluC/D"/>
</dbReference>
<keyword evidence="2" id="KW-0413">Isomerase</keyword>
<dbReference type="NCBIfam" id="NF008385">
    <property type="entry name" value="PRK11180.1"/>
    <property type="match status" value="1"/>
</dbReference>
<sequence>MKSLHQAVEISAEQDGRRLDQALAELFPAYSRSRLKQWILDGRVSLDGESAIPKTPVRSGQRVQLNPVVELISQLHPQPIDLSVLHEDDHLIVVDKPAGMVVHPGASNADGTLQNGLLHRFPELATLPRAGLLHRLDKDTSGAILVAKTLTAHTQLVRDLEARQIVREYRAACVGRLVAGGSVDLPVGRHPTRRTRMAVVERGRRAVTHYRVLARFKHHSYLAVRLETGRTHQIRVHMAQLQHPLIGDPLYGGRLKVPAGAPPNLGRMLHSFRHQALHACRLSFRHPVTGQQATIEAPLPRDLLELLLALAGTASPSIPFEEMPWPDPLTDSS</sequence>
<dbReference type="CDD" id="cd02869">
    <property type="entry name" value="PseudoU_synth_RluA_like"/>
    <property type="match status" value="1"/>
</dbReference>
<dbReference type="InterPro" id="IPR050188">
    <property type="entry name" value="RluA_PseudoU_synthase"/>
</dbReference>
<dbReference type="InterPro" id="IPR002942">
    <property type="entry name" value="S4_RNA-bd"/>
</dbReference>
<dbReference type="PANTHER" id="PTHR21600">
    <property type="entry name" value="MITOCHONDRIAL RNA PSEUDOURIDINE SYNTHASE"/>
    <property type="match status" value="1"/>
</dbReference>
<dbReference type="NCBIfam" id="TIGR00005">
    <property type="entry name" value="rluA_subfam"/>
    <property type="match status" value="1"/>
</dbReference>
<organism evidence="4">
    <name type="scientific">marine metagenome</name>
    <dbReference type="NCBI Taxonomy" id="408172"/>
    <lineage>
        <taxon>unclassified sequences</taxon>
        <taxon>metagenomes</taxon>
        <taxon>ecological metagenomes</taxon>
    </lineage>
</organism>
<dbReference type="InterPro" id="IPR006145">
    <property type="entry name" value="PsdUridine_synth_RsuA/RluA"/>
</dbReference>
<dbReference type="AlphaFoldDB" id="A0A382FML9"/>
<dbReference type="PROSITE" id="PS50889">
    <property type="entry name" value="S4"/>
    <property type="match status" value="1"/>
</dbReference>
<gene>
    <name evidence="4" type="ORF">METZ01_LOCUS216719</name>
</gene>
<proteinExistence type="inferred from homology"/>
<evidence type="ECO:0000259" key="3">
    <source>
        <dbReference type="SMART" id="SM00363"/>
    </source>
</evidence>